<evidence type="ECO:0000259" key="7">
    <source>
        <dbReference type="PROSITE" id="PS51818"/>
    </source>
</evidence>
<keyword evidence="4" id="KW-0371">Homeobox</keyword>
<keyword evidence="9" id="KW-1185">Reference proteome</keyword>
<dbReference type="InterPro" id="IPR037131">
    <property type="entry name" value="Homeo_prospero_dom_sf"/>
</dbReference>
<dbReference type="PROSITE" id="PS51818">
    <property type="entry name" value="HOMEO_PROSPERO"/>
    <property type="match status" value="1"/>
</dbReference>
<organism evidence="8 9">
    <name type="scientific">Bugula neritina</name>
    <name type="common">Brown bryozoan</name>
    <name type="synonym">Sertularia neritina</name>
    <dbReference type="NCBI Taxonomy" id="10212"/>
    <lineage>
        <taxon>Eukaryota</taxon>
        <taxon>Metazoa</taxon>
        <taxon>Spiralia</taxon>
        <taxon>Lophotrochozoa</taxon>
        <taxon>Bryozoa</taxon>
        <taxon>Gymnolaemata</taxon>
        <taxon>Cheilostomatida</taxon>
        <taxon>Flustrina</taxon>
        <taxon>Buguloidea</taxon>
        <taxon>Bugulidae</taxon>
        <taxon>Bugula</taxon>
    </lineage>
</organism>
<dbReference type="GO" id="GO:0000981">
    <property type="term" value="F:DNA-binding transcription factor activity, RNA polymerase II-specific"/>
    <property type="evidence" value="ECO:0007669"/>
    <property type="project" value="TreeGrafter"/>
</dbReference>
<dbReference type="Pfam" id="PF05044">
    <property type="entry name" value="HPD"/>
    <property type="match status" value="1"/>
</dbReference>
<evidence type="ECO:0000256" key="2">
    <source>
        <dbReference type="ARBA" id="ARBA00023015"/>
    </source>
</evidence>
<dbReference type="InterPro" id="IPR009057">
    <property type="entry name" value="Homeodomain-like_sf"/>
</dbReference>
<keyword evidence="2" id="KW-0805">Transcription regulation</keyword>
<gene>
    <name evidence="8" type="ORF">EB796_018420</name>
</gene>
<dbReference type="Gene3D" id="1.10.10.500">
    <property type="entry name" value="Homeo-prospero domain"/>
    <property type="match status" value="1"/>
</dbReference>
<dbReference type="GO" id="GO:0005634">
    <property type="term" value="C:nucleus"/>
    <property type="evidence" value="ECO:0007669"/>
    <property type="project" value="UniProtKB-SubCell"/>
</dbReference>
<accession>A0A7J7JCA2</accession>
<keyword evidence="3" id="KW-0238">DNA-binding</keyword>
<dbReference type="InterPro" id="IPR039350">
    <property type="entry name" value="Prospero_homeodomain"/>
</dbReference>
<evidence type="ECO:0000256" key="3">
    <source>
        <dbReference type="ARBA" id="ARBA00023125"/>
    </source>
</evidence>
<sequence>MSLSLHSALPGQNVTLTPLHLRKAKLMFFYVRYPSSVLLKNYFCDVHFNKNNTAQLVKWFSNFREFYYIQMEKYARQSIAEGLSADQVEVTTESELYKILNLHYNRNNQIETTLREFFRAIAVGKDREQSWKKPIYKVIARLDDIVPEYFKSQDWMEQLSD</sequence>
<dbReference type="InterPro" id="IPR023082">
    <property type="entry name" value="Homeo_prospero_dom"/>
</dbReference>
<dbReference type="PANTHER" id="PTHR12198:SF0">
    <property type="entry name" value="HOMEOBOX PROTEIN PROSPERO"/>
    <property type="match status" value="1"/>
</dbReference>
<dbReference type="GO" id="GO:0048468">
    <property type="term" value="P:cell development"/>
    <property type="evidence" value="ECO:0007669"/>
    <property type="project" value="UniProtKB-ARBA"/>
</dbReference>
<evidence type="ECO:0000256" key="1">
    <source>
        <dbReference type="ARBA" id="ARBA00004123"/>
    </source>
</evidence>
<dbReference type="EMBL" id="VXIV02002738">
    <property type="protein sequence ID" value="KAF6023274.1"/>
    <property type="molecule type" value="Genomic_DNA"/>
</dbReference>
<dbReference type="GO" id="GO:0007399">
    <property type="term" value="P:nervous system development"/>
    <property type="evidence" value="ECO:0007669"/>
    <property type="project" value="UniProtKB-ARBA"/>
</dbReference>
<evidence type="ECO:0000256" key="5">
    <source>
        <dbReference type="ARBA" id="ARBA00023163"/>
    </source>
</evidence>
<keyword evidence="6" id="KW-0539">Nucleus</keyword>
<dbReference type="Proteomes" id="UP000593567">
    <property type="component" value="Unassembled WGS sequence"/>
</dbReference>
<keyword evidence="5" id="KW-0804">Transcription</keyword>
<dbReference type="PANTHER" id="PTHR12198">
    <property type="entry name" value="HOMEOBOX PROTEIN PROSPERO/PROX-1/CEH-26"/>
    <property type="match status" value="1"/>
</dbReference>
<name>A0A7J7JCA2_BUGNE</name>
<evidence type="ECO:0000313" key="9">
    <source>
        <dbReference type="Proteomes" id="UP000593567"/>
    </source>
</evidence>
<dbReference type="GO" id="GO:0000978">
    <property type="term" value="F:RNA polymerase II cis-regulatory region sequence-specific DNA binding"/>
    <property type="evidence" value="ECO:0007669"/>
    <property type="project" value="TreeGrafter"/>
</dbReference>
<evidence type="ECO:0000256" key="4">
    <source>
        <dbReference type="ARBA" id="ARBA00023155"/>
    </source>
</evidence>
<dbReference type="SUPFAM" id="SSF46689">
    <property type="entry name" value="Homeodomain-like"/>
    <property type="match status" value="1"/>
</dbReference>
<dbReference type="OrthoDB" id="10038576at2759"/>
<protein>
    <submittedName>
        <fullName evidence="8">Pros</fullName>
    </submittedName>
</protein>
<proteinExistence type="predicted"/>
<evidence type="ECO:0000313" key="8">
    <source>
        <dbReference type="EMBL" id="KAF6023274.1"/>
    </source>
</evidence>
<dbReference type="AlphaFoldDB" id="A0A7J7JCA2"/>
<evidence type="ECO:0000256" key="6">
    <source>
        <dbReference type="ARBA" id="ARBA00023242"/>
    </source>
</evidence>
<comment type="caution">
    <text evidence="8">The sequence shown here is derived from an EMBL/GenBank/DDBJ whole genome shotgun (WGS) entry which is preliminary data.</text>
</comment>
<reference evidence="8" key="1">
    <citation type="submission" date="2020-06" db="EMBL/GenBank/DDBJ databases">
        <title>Draft genome of Bugula neritina, a colonial animal packing powerful symbionts and potential medicines.</title>
        <authorList>
            <person name="Rayko M."/>
        </authorList>
    </citation>
    <scope>NUCLEOTIDE SEQUENCE [LARGE SCALE GENOMIC DNA]</scope>
    <source>
        <strain evidence="8">Kwan_BN1</strain>
    </source>
</reference>
<feature type="domain" description="Prospero" evidence="7">
    <location>
        <begin position="13"/>
        <end position="160"/>
    </location>
</feature>
<comment type="subcellular location">
    <subcellularLocation>
        <location evidence="1">Nucleus</location>
    </subcellularLocation>
</comment>